<evidence type="ECO:0000256" key="3">
    <source>
        <dbReference type="SAM" id="MobiDB-lite"/>
    </source>
</evidence>
<feature type="region of interest" description="Disordered" evidence="3">
    <location>
        <begin position="341"/>
        <end position="421"/>
    </location>
</feature>
<evidence type="ECO:0000256" key="1">
    <source>
        <dbReference type="ARBA" id="ARBA00008839"/>
    </source>
</evidence>
<feature type="compositionally biased region" description="Polar residues" evidence="3">
    <location>
        <begin position="686"/>
        <end position="700"/>
    </location>
</feature>
<dbReference type="GO" id="GO:0099572">
    <property type="term" value="C:postsynaptic specialization"/>
    <property type="evidence" value="ECO:0007669"/>
    <property type="project" value="TreeGrafter"/>
</dbReference>
<accession>A0A553NTA0</accession>
<dbReference type="EMBL" id="VCGU01000010">
    <property type="protein sequence ID" value="TRY68662.1"/>
    <property type="molecule type" value="Genomic_DNA"/>
</dbReference>
<sequence length="764" mass="84306">MSTDQPHARNRNTHNTHHTPRRNQASSHAVDAAELDLNCNRDPNQNSRERKPSYVGLSCAVSGYNNYIRYSSPDGRRLTPPAQIPVSSNPQTLNSVTMVLHQDASLRQTNGRLAANGTDVTDRAYFPASHTRKITHMGETTTIETVTKFYTSNPRKNNHGPRDASPNGSDSGAESGGSLTGLSTPNNNVNNNHVNGGNLVQRQIERLYGGKIQSVRCRSSPESDTPSGDETSGVTSPINGENDRKSSGGFFAKRFGVSKPRNTSNPASGEQQSFLEEKARNGSNPLEFKPLKVPAVFALLRPEFREQLKSNSCQIPTDQITPPKKPSRTSTERIIPIQRVTPSKESTTPRVVTPQIKEKTSDPVESSPTNGSTTHSSIGRVIPIQRVSKTNLEIDLSKKPALPTKPQSSPTPTSRPSLIQNAPEMHSPTLVSNCVKNSPLNSPIVSKTEDDIKEDFISARKNLERDIQEAEIEAEIEEEPSCPSLDEIPDYDHDQYETLGGVKERSFLGTIIEEDNESTASGSQLNLAASRNGGHSQSVMNQTHDARPIEPEMNPLAGIPPEVKDGHYFIKLLENEIFKFEEQVCEFEEDLNNPSLSEDIRESLLAAIGKAKLLMAQKLAQFKGLCIKNITVKIEEDPFVPTLADLAGFWDMVYIQVEHIHELFAELAIIRENGWKRPENLESAISPHSNRTTPTSTNGTPKAKVRKTPTSGGKAKKSTQQSEAAKARDEARKKMLEERKKQMKAKQMQNQDGNPKNGELFVQF</sequence>
<feature type="compositionally biased region" description="Low complexity" evidence="3">
    <location>
        <begin position="186"/>
        <end position="196"/>
    </location>
</feature>
<feature type="region of interest" description="Disordered" evidence="3">
    <location>
        <begin position="681"/>
        <end position="764"/>
    </location>
</feature>
<feature type="compositionally biased region" description="Basic residues" evidence="3">
    <location>
        <begin position="8"/>
        <end position="21"/>
    </location>
</feature>
<feature type="compositionally biased region" description="Polar residues" evidence="3">
    <location>
        <begin position="341"/>
        <end position="350"/>
    </location>
</feature>
<feature type="region of interest" description="Disordered" evidence="3">
    <location>
        <begin position="211"/>
        <end position="273"/>
    </location>
</feature>
<feature type="coiled-coil region" evidence="2">
    <location>
        <begin position="453"/>
        <end position="480"/>
    </location>
</feature>
<evidence type="ECO:0000313" key="4">
    <source>
        <dbReference type="EMBL" id="TRY68662.1"/>
    </source>
</evidence>
<gene>
    <name evidence="4" type="ORF">TCAL_06198</name>
</gene>
<dbReference type="Proteomes" id="UP000318571">
    <property type="component" value="Chromosome 1"/>
</dbReference>
<dbReference type="GO" id="GO:0098978">
    <property type="term" value="C:glutamatergic synapse"/>
    <property type="evidence" value="ECO:0007669"/>
    <property type="project" value="TreeGrafter"/>
</dbReference>
<dbReference type="GO" id="GO:0023052">
    <property type="term" value="P:signaling"/>
    <property type="evidence" value="ECO:0007669"/>
    <property type="project" value="InterPro"/>
</dbReference>
<dbReference type="AlphaFoldDB" id="A0A553NTA0"/>
<dbReference type="Pfam" id="PF03359">
    <property type="entry name" value="GKAP"/>
    <property type="match status" value="1"/>
</dbReference>
<comment type="similarity">
    <text evidence="1">Belongs to the SAPAP family.</text>
</comment>
<protein>
    <submittedName>
        <fullName evidence="4">Uncharacterized protein</fullName>
    </submittedName>
</protein>
<dbReference type="OrthoDB" id="10023951at2759"/>
<dbReference type="OMA" id="SPINGEN"/>
<feature type="compositionally biased region" description="Low complexity" evidence="3">
    <location>
        <begin position="404"/>
        <end position="417"/>
    </location>
</feature>
<reference evidence="4 5" key="1">
    <citation type="journal article" date="2018" name="Nat. Ecol. Evol.">
        <title>Genomic signatures of mitonuclear coevolution across populations of Tigriopus californicus.</title>
        <authorList>
            <person name="Barreto F.S."/>
            <person name="Watson E.T."/>
            <person name="Lima T.G."/>
            <person name="Willett C.S."/>
            <person name="Edmands S."/>
            <person name="Li W."/>
            <person name="Burton R.S."/>
        </authorList>
    </citation>
    <scope>NUCLEOTIDE SEQUENCE [LARGE SCALE GENOMIC DNA]</scope>
    <source>
        <strain evidence="4 5">San Diego</strain>
    </source>
</reference>
<dbReference type="PANTHER" id="PTHR12353:SF31">
    <property type="entry name" value="LD44824P"/>
    <property type="match status" value="1"/>
</dbReference>
<dbReference type="InterPro" id="IPR005026">
    <property type="entry name" value="SAPAP"/>
</dbReference>
<comment type="caution">
    <text evidence="4">The sequence shown here is derived from an EMBL/GenBank/DDBJ whole genome shotgun (WGS) entry which is preliminary data.</text>
</comment>
<feature type="compositionally biased region" description="Polar residues" evidence="3">
    <location>
        <begin position="216"/>
        <end position="239"/>
    </location>
</feature>
<dbReference type="STRING" id="6832.A0A553NTA0"/>
<feature type="compositionally biased region" description="Polar residues" evidence="3">
    <location>
        <begin position="260"/>
        <end position="273"/>
    </location>
</feature>
<evidence type="ECO:0000313" key="5">
    <source>
        <dbReference type="Proteomes" id="UP000318571"/>
    </source>
</evidence>
<feature type="compositionally biased region" description="Basic and acidic residues" evidence="3">
    <location>
        <begin position="725"/>
        <end position="740"/>
    </location>
</feature>
<feature type="compositionally biased region" description="Polar residues" evidence="3">
    <location>
        <begin position="363"/>
        <end position="377"/>
    </location>
</feature>
<keyword evidence="5" id="KW-1185">Reference proteome</keyword>
<name>A0A553NTA0_TIGCA</name>
<proteinExistence type="inferred from homology"/>
<organism evidence="4 5">
    <name type="scientific">Tigriopus californicus</name>
    <name type="common">Marine copepod</name>
    <dbReference type="NCBI Taxonomy" id="6832"/>
    <lineage>
        <taxon>Eukaryota</taxon>
        <taxon>Metazoa</taxon>
        <taxon>Ecdysozoa</taxon>
        <taxon>Arthropoda</taxon>
        <taxon>Crustacea</taxon>
        <taxon>Multicrustacea</taxon>
        <taxon>Hexanauplia</taxon>
        <taxon>Copepoda</taxon>
        <taxon>Harpacticoida</taxon>
        <taxon>Harpacticidae</taxon>
        <taxon>Tigriopus</taxon>
    </lineage>
</organism>
<dbReference type="PANTHER" id="PTHR12353">
    <property type="entry name" value="DISKS LARGE-ASSOCIATED PROTEIN DAP SAP90/PSD-95-ASSOCIATED PROTEIN"/>
    <property type="match status" value="1"/>
</dbReference>
<dbReference type="GO" id="GO:0060090">
    <property type="term" value="F:molecular adaptor activity"/>
    <property type="evidence" value="ECO:0007669"/>
    <property type="project" value="TreeGrafter"/>
</dbReference>
<evidence type="ECO:0000256" key="2">
    <source>
        <dbReference type="SAM" id="Coils"/>
    </source>
</evidence>
<keyword evidence="2" id="KW-0175">Coiled coil</keyword>
<feature type="region of interest" description="Disordered" evidence="3">
    <location>
        <begin position="1"/>
        <end position="28"/>
    </location>
</feature>
<feature type="region of interest" description="Disordered" evidence="3">
    <location>
        <begin position="151"/>
        <end position="196"/>
    </location>
</feature>